<feature type="transmembrane region" description="Helical" evidence="1">
    <location>
        <begin position="12"/>
        <end position="43"/>
    </location>
</feature>
<dbReference type="AlphaFoldDB" id="A0A5D4R5W5"/>
<proteinExistence type="predicted"/>
<feature type="transmembrane region" description="Helical" evidence="1">
    <location>
        <begin position="243"/>
        <end position="265"/>
    </location>
</feature>
<accession>A0A5D4R5W5</accession>
<protein>
    <submittedName>
        <fullName evidence="2">DUF2232 domain-containing protein</fullName>
    </submittedName>
</protein>
<reference evidence="2 3" key="1">
    <citation type="submission" date="2019-08" db="EMBL/GenBank/DDBJ databases">
        <title>Bacillus genomes from the desert of Cuatro Cienegas, Coahuila.</title>
        <authorList>
            <person name="Olmedo-Alvarez G."/>
        </authorList>
    </citation>
    <scope>NUCLEOTIDE SEQUENCE [LARGE SCALE GENOMIC DNA]</scope>
    <source>
        <strain evidence="2 3">CH446_14T</strain>
    </source>
</reference>
<gene>
    <name evidence="2" type="ORF">FZD51_18645</name>
</gene>
<evidence type="ECO:0000256" key="1">
    <source>
        <dbReference type="SAM" id="Phobius"/>
    </source>
</evidence>
<feature type="transmembrane region" description="Helical" evidence="1">
    <location>
        <begin position="101"/>
        <end position="123"/>
    </location>
</feature>
<dbReference type="PANTHER" id="PTHR41324:SF1">
    <property type="entry name" value="DUF2232 DOMAIN-CONTAINING PROTEIN"/>
    <property type="match status" value="1"/>
</dbReference>
<feature type="transmembrane region" description="Helical" evidence="1">
    <location>
        <begin position="171"/>
        <end position="195"/>
    </location>
</feature>
<keyword evidence="1" id="KW-1133">Transmembrane helix</keyword>
<feature type="transmembrane region" description="Helical" evidence="1">
    <location>
        <begin position="216"/>
        <end position="231"/>
    </location>
</feature>
<sequence>MKNVHKLTSGAVMLAVFAVLMLLTLYVPVLGVVTNLFLAAPFILFAATNDRKSSLVFLTGGILISLIVGTILAIPLALLYGITGTVMGDFIREKKSRFSTYMASSLAFLILLVAQYGIAVQFFELNVIKESFDILKQSVDKVVSLMENLGQPLNEKMKDQLYSGIELTETLIPSLLIMASFINVLILQAVSLPIVKRFGVNMEKWGQFRSLSLPKSVLWYYLITIIAALLLKPEEGTVLFDAFINLSFILQLLMIVQGLSLVFYFCHMKGYPKAVPVIAAVLSFILPFLLYIIRILGIIDLGFNLKKWLKEKV</sequence>
<dbReference type="EMBL" id="VTER01000010">
    <property type="protein sequence ID" value="TYS45601.1"/>
    <property type="molecule type" value="Genomic_DNA"/>
</dbReference>
<feature type="transmembrane region" description="Helical" evidence="1">
    <location>
        <begin position="55"/>
        <end position="80"/>
    </location>
</feature>
<evidence type="ECO:0000313" key="2">
    <source>
        <dbReference type="EMBL" id="TYS45601.1"/>
    </source>
</evidence>
<dbReference type="RefSeq" id="WP_148976146.1">
    <property type="nucleotide sequence ID" value="NZ_VTER01000010.1"/>
</dbReference>
<organism evidence="2 3">
    <name type="scientific">Bacillus infantis</name>
    <dbReference type="NCBI Taxonomy" id="324767"/>
    <lineage>
        <taxon>Bacteria</taxon>
        <taxon>Bacillati</taxon>
        <taxon>Bacillota</taxon>
        <taxon>Bacilli</taxon>
        <taxon>Bacillales</taxon>
        <taxon>Bacillaceae</taxon>
        <taxon>Bacillus</taxon>
    </lineage>
</organism>
<keyword evidence="1" id="KW-0812">Transmembrane</keyword>
<dbReference type="Pfam" id="PF09991">
    <property type="entry name" value="DUF2232"/>
    <property type="match status" value="1"/>
</dbReference>
<comment type="caution">
    <text evidence="2">The sequence shown here is derived from an EMBL/GenBank/DDBJ whole genome shotgun (WGS) entry which is preliminary data.</text>
</comment>
<feature type="transmembrane region" description="Helical" evidence="1">
    <location>
        <begin position="277"/>
        <end position="299"/>
    </location>
</feature>
<dbReference type="PANTHER" id="PTHR41324">
    <property type="entry name" value="MEMBRANE PROTEIN-RELATED"/>
    <property type="match status" value="1"/>
</dbReference>
<dbReference type="Proteomes" id="UP000322139">
    <property type="component" value="Unassembled WGS sequence"/>
</dbReference>
<keyword evidence="1" id="KW-0472">Membrane</keyword>
<evidence type="ECO:0000313" key="3">
    <source>
        <dbReference type="Proteomes" id="UP000322139"/>
    </source>
</evidence>
<name>A0A5D4R5W5_9BACI</name>
<dbReference type="InterPro" id="IPR018710">
    <property type="entry name" value="DUF2232"/>
</dbReference>